<feature type="domain" description="Haem-binding uptake Tiki superfamily ChaN" evidence="2">
    <location>
        <begin position="42"/>
        <end position="242"/>
    </location>
</feature>
<organism evidence="3 4">
    <name type="scientific">Algoriphagus sediminis</name>
    <dbReference type="NCBI Taxonomy" id="3057113"/>
    <lineage>
        <taxon>Bacteria</taxon>
        <taxon>Pseudomonadati</taxon>
        <taxon>Bacteroidota</taxon>
        <taxon>Cytophagia</taxon>
        <taxon>Cytophagales</taxon>
        <taxon>Cyclobacteriaceae</taxon>
        <taxon>Algoriphagus</taxon>
    </lineage>
</organism>
<comment type="caution">
    <text evidence="3">The sequence shown here is derived from an EMBL/GenBank/DDBJ whole genome shotgun (WGS) entry which is preliminary data.</text>
</comment>
<sequence>MKKHYPFLLAFVLLTSLSFAQQKSPYTIFDSKGKKVSYKKFIKKIKGNDVVLFGEYHNNPISHWMQIELLKELHQEGAITLGAEMFERDNQEQLNQYLSGEIDAKALDTLARLWPNYKTDYAPIVDYAKANDIPLIATNIPRRFASMVNREGGFEALESLSDEEKSWIAPLPVEFDAELPQYKAMFEMMAGHGGSIDMVKAQAIKDATMAYSILENYSEDQTFLHLHGSFHSDFYEGILWYLQQASPDLAYGTIATVEQEDISKLEEEHLGRADFILCVDSDMTKSY</sequence>
<dbReference type="InterPro" id="IPR007314">
    <property type="entry name" value="Cofac_haem-bd_dom"/>
</dbReference>
<dbReference type="EMBL" id="JAUEPH010000006">
    <property type="protein sequence ID" value="MDN3205275.1"/>
    <property type="molecule type" value="Genomic_DNA"/>
</dbReference>
<reference evidence="3" key="1">
    <citation type="submission" date="2023-06" db="EMBL/GenBank/DDBJ databases">
        <title>Robiginitalea aurantiacus sp. nov. and Algoriphagus sediminis sp. nov., isolated from coastal sediment.</title>
        <authorList>
            <person name="Zhou Z.Y."/>
            <person name="An J."/>
            <person name="Jia Y.W."/>
            <person name="Du Z.J."/>
        </authorList>
    </citation>
    <scope>NUCLEOTIDE SEQUENCE</scope>
    <source>
        <strain evidence="3">C2-7</strain>
    </source>
</reference>
<dbReference type="RefSeq" id="WP_290001450.1">
    <property type="nucleotide sequence ID" value="NZ_JAUEPH010000006.1"/>
</dbReference>
<dbReference type="Proteomes" id="UP001171916">
    <property type="component" value="Unassembled WGS sequence"/>
</dbReference>
<proteinExistence type="predicted"/>
<name>A0ABT7YG11_9BACT</name>
<dbReference type="CDD" id="cd14727">
    <property type="entry name" value="ChanN-like"/>
    <property type="match status" value="1"/>
</dbReference>
<protein>
    <submittedName>
        <fullName evidence="3">ChaN family lipoprotein</fullName>
    </submittedName>
</protein>
<gene>
    <name evidence="3" type="ORF">QVH07_14020</name>
</gene>
<keyword evidence="4" id="KW-1185">Reference proteome</keyword>
<accession>A0ABT7YG11</accession>
<feature type="chain" id="PRO_5046116108" evidence="1">
    <location>
        <begin position="21"/>
        <end position="287"/>
    </location>
</feature>
<dbReference type="SUPFAM" id="SSF159501">
    <property type="entry name" value="EreA/ChaN-like"/>
    <property type="match status" value="1"/>
</dbReference>
<feature type="signal peptide" evidence="1">
    <location>
        <begin position="1"/>
        <end position="20"/>
    </location>
</feature>
<keyword evidence="3" id="KW-0449">Lipoprotein</keyword>
<evidence type="ECO:0000256" key="1">
    <source>
        <dbReference type="SAM" id="SignalP"/>
    </source>
</evidence>
<dbReference type="Pfam" id="PF04187">
    <property type="entry name" value="Cofac_haem_bdg"/>
    <property type="match status" value="1"/>
</dbReference>
<evidence type="ECO:0000313" key="4">
    <source>
        <dbReference type="Proteomes" id="UP001171916"/>
    </source>
</evidence>
<keyword evidence="1" id="KW-0732">Signal</keyword>
<evidence type="ECO:0000313" key="3">
    <source>
        <dbReference type="EMBL" id="MDN3205275.1"/>
    </source>
</evidence>
<dbReference type="Gene3D" id="3.40.50.11550">
    <property type="match status" value="2"/>
</dbReference>
<evidence type="ECO:0000259" key="2">
    <source>
        <dbReference type="Pfam" id="PF04187"/>
    </source>
</evidence>